<dbReference type="Pfam" id="PF03462">
    <property type="entry name" value="PCRF"/>
    <property type="match status" value="1"/>
</dbReference>
<dbReference type="Gene3D" id="6.10.140.1950">
    <property type="match status" value="1"/>
</dbReference>
<organism evidence="3">
    <name type="scientific">marine sediment metagenome</name>
    <dbReference type="NCBI Taxonomy" id="412755"/>
    <lineage>
        <taxon>unclassified sequences</taxon>
        <taxon>metagenomes</taxon>
        <taxon>ecological metagenomes</taxon>
    </lineage>
</organism>
<evidence type="ECO:0000313" key="3">
    <source>
        <dbReference type="EMBL" id="KKL71852.1"/>
    </source>
</evidence>
<dbReference type="PANTHER" id="PTHR43804">
    <property type="entry name" value="LD18447P"/>
    <property type="match status" value="1"/>
</dbReference>
<evidence type="ECO:0000259" key="2">
    <source>
        <dbReference type="SMART" id="SM00937"/>
    </source>
</evidence>
<dbReference type="SMART" id="SM00937">
    <property type="entry name" value="PCRF"/>
    <property type="match status" value="1"/>
</dbReference>
<gene>
    <name evidence="3" type="ORF">LCGC14_2090760</name>
</gene>
<dbReference type="InterPro" id="IPR005139">
    <property type="entry name" value="PCRF"/>
</dbReference>
<dbReference type="AlphaFoldDB" id="A0A0F9H9M5"/>
<dbReference type="SUPFAM" id="SSF75620">
    <property type="entry name" value="Release factor"/>
    <property type="match status" value="1"/>
</dbReference>
<dbReference type="InterPro" id="IPR045853">
    <property type="entry name" value="Pep_chain_release_fac_I_sf"/>
</dbReference>
<dbReference type="GO" id="GO:0006415">
    <property type="term" value="P:translational termination"/>
    <property type="evidence" value="ECO:0007669"/>
    <property type="project" value="InterPro"/>
</dbReference>
<keyword evidence="1" id="KW-0488">Methylation</keyword>
<reference evidence="3" key="1">
    <citation type="journal article" date="2015" name="Nature">
        <title>Complex archaea that bridge the gap between prokaryotes and eukaryotes.</title>
        <authorList>
            <person name="Spang A."/>
            <person name="Saw J.H."/>
            <person name="Jorgensen S.L."/>
            <person name="Zaremba-Niedzwiedzka K."/>
            <person name="Martijn J."/>
            <person name="Lind A.E."/>
            <person name="van Eijk R."/>
            <person name="Schleper C."/>
            <person name="Guy L."/>
            <person name="Ettema T.J."/>
        </authorList>
    </citation>
    <scope>NUCLEOTIDE SEQUENCE</scope>
</reference>
<sequence length="176" mass="19112">MVTRRWGTAPKVAPAARARKVRAKPPTAYVALAAAAPKIDGALDDAVWAKAWPIRLGRTLDGGANAAQPTEVRLLRDGRKLYVAFRCAEPLVAKINDFEAADTSLISAREMLKGEKDSEMEAWLGEEIAQLTKRKVELEEELHVLMLPKDPNDEKNVIVEIRGGAGGQEAALFGAD</sequence>
<feature type="non-terminal residue" evidence="3">
    <location>
        <position position="176"/>
    </location>
</feature>
<evidence type="ECO:0000256" key="1">
    <source>
        <dbReference type="ARBA" id="ARBA00022481"/>
    </source>
</evidence>
<proteinExistence type="predicted"/>
<dbReference type="EMBL" id="LAZR01025459">
    <property type="protein sequence ID" value="KKL71852.1"/>
    <property type="molecule type" value="Genomic_DNA"/>
</dbReference>
<accession>A0A0F9H9M5</accession>
<dbReference type="PANTHER" id="PTHR43804:SF7">
    <property type="entry name" value="LD18447P"/>
    <property type="match status" value="1"/>
</dbReference>
<dbReference type="InterPro" id="IPR050057">
    <property type="entry name" value="Prokaryotic/Mito_RF"/>
</dbReference>
<name>A0A0F9H9M5_9ZZZZ</name>
<feature type="domain" description="Peptide chain release factor" evidence="2">
    <location>
        <begin position="110"/>
        <end position="176"/>
    </location>
</feature>
<protein>
    <recommendedName>
        <fullName evidence="2">Peptide chain release factor domain-containing protein</fullName>
    </recommendedName>
</protein>
<dbReference type="SUPFAM" id="SSF49344">
    <property type="entry name" value="CBD9-like"/>
    <property type="match status" value="1"/>
</dbReference>
<comment type="caution">
    <text evidence="3">The sequence shown here is derived from an EMBL/GenBank/DDBJ whole genome shotgun (WGS) entry which is preliminary data.</text>
</comment>